<evidence type="ECO:0000256" key="2">
    <source>
        <dbReference type="SAM" id="Phobius"/>
    </source>
</evidence>
<feature type="transmembrane region" description="Helical" evidence="2">
    <location>
        <begin position="62"/>
        <end position="80"/>
    </location>
</feature>
<evidence type="ECO:0000256" key="1">
    <source>
        <dbReference type="SAM" id="MobiDB-lite"/>
    </source>
</evidence>
<dbReference type="EMBL" id="JAAWWL010000001">
    <property type="protein sequence ID" value="NKI30972.1"/>
    <property type="molecule type" value="Genomic_DNA"/>
</dbReference>
<accession>A0ABX1GQA0</accession>
<sequence length="144" mass="16847">MTHKQRLEKSMEKKAEYYVTKIVKGIAIGVLIIGLFFLANYVLMRLWNWLMPDLFGLSTIDYWQALGILVLAKIIFGFGGGDSSKSSSKKDRKSNFKKKEKCSSFRRDFSEWKLYDEFWESEGEKAFQAYVEKRNEDNGEKEES</sequence>
<feature type="compositionally biased region" description="Basic residues" evidence="1">
    <location>
        <begin position="90"/>
        <end position="100"/>
    </location>
</feature>
<keyword evidence="2" id="KW-0472">Membrane</keyword>
<comment type="caution">
    <text evidence="3">The sequence shown here is derived from an EMBL/GenBank/DDBJ whole genome shotgun (WGS) entry which is preliminary data.</text>
</comment>
<evidence type="ECO:0000313" key="3">
    <source>
        <dbReference type="EMBL" id="NKI30972.1"/>
    </source>
</evidence>
<feature type="transmembrane region" description="Helical" evidence="2">
    <location>
        <begin position="21"/>
        <end position="42"/>
    </location>
</feature>
<name>A0ABX1GQA0_9FLAO</name>
<reference evidence="3 4" key="1">
    <citation type="submission" date="2020-04" db="EMBL/GenBank/DDBJ databases">
        <authorList>
            <person name="Yoon J."/>
        </authorList>
    </citation>
    <scope>NUCLEOTIDE SEQUENCE [LARGE SCALE GENOMIC DNA]</scope>
    <source>
        <strain evidence="3 4">DJ-13</strain>
    </source>
</reference>
<keyword evidence="2" id="KW-1133">Transmembrane helix</keyword>
<dbReference type="Proteomes" id="UP000718451">
    <property type="component" value="Unassembled WGS sequence"/>
</dbReference>
<keyword evidence="2" id="KW-0812">Transmembrane</keyword>
<dbReference type="RefSeq" id="WP_168551175.1">
    <property type="nucleotide sequence ID" value="NZ_JAAWWL010000001.1"/>
</dbReference>
<organism evidence="3 4">
    <name type="scientific">Croceivirga thetidis</name>
    <dbReference type="NCBI Taxonomy" id="2721623"/>
    <lineage>
        <taxon>Bacteria</taxon>
        <taxon>Pseudomonadati</taxon>
        <taxon>Bacteroidota</taxon>
        <taxon>Flavobacteriia</taxon>
        <taxon>Flavobacteriales</taxon>
        <taxon>Flavobacteriaceae</taxon>
        <taxon>Croceivirga</taxon>
    </lineage>
</organism>
<feature type="region of interest" description="Disordered" evidence="1">
    <location>
        <begin position="79"/>
        <end position="104"/>
    </location>
</feature>
<proteinExistence type="predicted"/>
<protein>
    <submittedName>
        <fullName evidence="3">Uncharacterized protein</fullName>
    </submittedName>
</protein>
<keyword evidence="4" id="KW-1185">Reference proteome</keyword>
<gene>
    <name evidence="3" type="ORF">HCU67_03390</name>
</gene>
<evidence type="ECO:0000313" key="4">
    <source>
        <dbReference type="Proteomes" id="UP000718451"/>
    </source>
</evidence>